<reference evidence="2 3" key="1">
    <citation type="submission" date="2024-02" db="EMBL/GenBank/DDBJ databases">
        <title>De novo assembly and annotation of 12 fungi associated with fruit tree decline syndrome in Ontario, Canada.</title>
        <authorList>
            <person name="Sulman M."/>
            <person name="Ellouze W."/>
            <person name="Ilyukhin E."/>
        </authorList>
    </citation>
    <scope>NUCLEOTIDE SEQUENCE [LARGE SCALE GENOMIC DNA]</scope>
    <source>
        <strain evidence="2 3">M97-236</strain>
    </source>
</reference>
<dbReference type="Proteomes" id="UP001521222">
    <property type="component" value="Unassembled WGS sequence"/>
</dbReference>
<organism evidence="2 3">
    <name type="scientific">Nothophoma quercina</name>
    <dbReference type="NCBI Taxonomy" id="749835"/>
    <lineage>
        <taxon>Eukaryota</taxon>
        <taxon>Fungi</taxon>
        <taxon>Dikarya</taxon>
        <taxon>Ascomycota</taxon>
        <taxon>Pezizomycotina</taxon>
        <taxon>Dothideomycetes</taxon>
        <taxon>Pleosporomycetidae</taxon>
        <taxon>Pleosporales</taxon>
        <taxon>Pleosporineae</taxon>
        <taxon>Didymellaceae</taxon>
        <taxon>Nothophoma</taxon>
    </lineage>
</organism>
<name>A0ABR3QMV9_9PLEO</name>
<evidence type="ECO:0000256" key="1">
    <source>
        <dbReference type="SAM" id="MobiDB-lite"/>
    </source>
</evidence>
<protein>
    <submittedName>
        <fullName evidence="2">Uncharacterized protein</fullName>
    </submittedName>
</protein>
<comment type="caution">
    <text evidence="2">The sequence shown here is derived from an EMBL/GenBank/DDBJ whole genome shotgun (WGS) entry which is preliminary data.</text>
</comment>
<evidence type="ECO:0000313" key="3">
    <source>
        <dbReference type="Proteomes" id="UP001521222"/>
    </source>
</evidence>
<feature type="region of interest" description="Disordered" evidence="1">
    <location>
        <begin position="174"/>
        <end position="200"/>
    </location>
</feature>
<accession>A0ABR3QMV9</accession>
<proteinExistence type="predicted"/>
<sequence>MTQCYPGICGSTGNKATPFFWPIVSKQFWTEAIETFYASATFKVGSSIDFYILASSQQQSVRRMRNLIVKLGLGIKHHNKIWSPKRCADSIKNFKSLRGVTLLLGSAVDDDANYTGTCVSFNHDKGSNVTRGSRMQGASWEESQNWFPVFLRSFQQHHLGEELTRVKIFERRKERKQRDNGGGYFYHEKDPRRMQEHERRDDEAIQEARRQDLAASMRAVLLGQEISHLFPDWQAEDERLIEDLKGREEIRLGKS</sequence>
<feature type="compositionally biased region" description="Basic and acidic residues" evidence="1">
    <location>
        <begin position="186"/>
        <end position="200"/>
    </location>
</feature>
<keyword evidence="3" id="KW-1185">Reference proteome</keyword>
<evidence type="ECO:0000313" key="2">
    <source>
        <dbReference type="EMBL" id="KAL1593445.1"/>
    </source>
</evidence>
<gene>
    <name evidence="2" type="ORF">SLS59_009325</name>
</gene>
<dbReference type="EMBL" id="JAKIXB020000041">
    <property type="protein sequence ID" value="KAL1593445.1"/>
    <property type="molecule type" value="Genomic_DNA"/>
</dbReference>